<keyword evidence="2" id="KW-1185">Reference proteome</keyword>
<proteinExistence type="predicted"/>
<organism evidence="1 2">
    <name type="scientific">Caerostris extrusa</name>
    <name type="common">Bark spider</name>
    <name type="synonym">Caerostris bankana</name>
    <dbReference type="NCBI Taxonomy" id="172846"/>
    <lineage>
        <taxon>Eukaryota</taxon>
        <taxon>Metazoa</taxon>
        <taxon>Ecdysozoa</taxon>
        <taxon>Arthropoda</taxon>
        <taxon>Chelicerata</taxon>
        <taxon>Arachnida</taxon>
        <taxon>Araneae</taxon>
        <taxon>Araneomorphae</taxon>
        <taxon>Entelegynae</taxon>
        <taxon>Araneoidea</taxon>
        <taxon>Araneidae</taxon>
        <taxon>Caerostris</taxon>
    </lineage>
</organism>
<evidence type="ECO:0000313" key="2">
    <source>
        <dbReference type="Proteomes" id="UP001054945"/>
    </source>
</evidence>
<evidence type="ECO:0000313" key="1">
    <source>
        <dbReference type="EMBL" id="GIY90628.1"/>
    </source>
</evidence>
<reference evidence="1 2" key="1">
    <citation type="submission" date="2021-06" db="EMBL/GenBank/DDBJ databases">
        <title>Caerostris extrusa draft genome.</title>
        <authorList>
            <person name="Kono N."/>
            <person name="Arakawa K."/>
        </authorList>
    </citation>
    <scope>NUCLEOTIDE SEQUENCE [LARGE SCALE GENOMIC DNA]</scope>
</reference>
<accession>A0AAV4X7H0</accession>
<name>A0AAV4X7H0_CAEEX</name>
<dbReference type="Proteomes" id="UP001054945">
    <property type="component" value="Unassembled WGS sequence"/>
</dbReference>
<dbReference type="EMBL" id="BPLR01017334">
    <property type="protein sequence ID" value="GIY90628.1"/>
    <property type="molecule type" value="Genomic_DNA"/>
</dbReference>
<protein>
    <submittedName>
        <fullName evidence="1">Uncharacterized protein</fullName>
    </submittedName>
</protein>
<gene>
    <name evidence="1" type="ORF">CEXT_334221</name>
</gene>
<dbReference type="AlphaFoldDB" id="A0AAV4X7H0"/>
<sequence>MDSLSRSCRPYSIEHRLCFLCVCSQLPSQALLTSDNIYCDSPRSVGLSLQVIAKCTAKQLERTARHLKSKISSCWHCSPALMIILFVKTFPNSKINPESELHRFGLVTQISYTTMRVLLARS</sequence>
<comment type="caution">
    <text evidence="1">The sequence shown here is derived from an EMBL/GenBank/DDBJ whole genome shotgun (WGS) entry which is preliminary data.</text>
</comment>